<dbReference type="RefSeq" id="WP_053993762.1">
    <property type="nucleotide sequence ID" value="NZ_CP065643.1"/>
</dbReference>
<dbReference type="STRING" id="33935.ADM90_04000"/>
<protein>
    <recommendedName>
        <fullName evidence="12 13">Ribonuclease J</fullName>
        <shortName evidence="12">RNase J</shortName>
        <ecNumber evidence="12 13">3.1.-.-</ecNumber>
    </recommendedName>
</protein>
<dbReference type="GO" id="GO:0004534">
    <property type="term" value="F:5'-3' RNA exonuclease activity"/>
    <property type="evidence" value="ECO:0007669"/>
    <property type="project" value="UniProtKB-UniRule"/>
</dbReference>
<feature type="binding site" evidence="16">
    <location>
        <position position="390"/>
    </location>
    <ligand>
        <name>Zn(2+)</name>
        <dbReference type="ChEBI" id="CHEBI:29105"/>
        <label>2</label>
        <note>catalytic</note>
    </ligand>
</feature>
<reference evidence="18 19" key="1">
    <citation type="submission" date="2015-07" db="EMBL/GenBank/DDBJ databases">
        <title>Genome sequencing project for genomic taxonomy and phylogenomics of Bacillus-like bacteria.</title>
        <authorList>
            <person name="Liu B."/>
            <person name="Wang J."/>
            <person name="Zhu Y."/>
            <person name="Liu G."/>
            <person name="Chen Q."/>
            <person name="Chen Z."/>
            <person name="Che J."/>
            <person name="Ge C."/>
            <person name="Shi H."/>
            <person name="Pan Z."/>
            <person name="Liu X."/>
        </authorList>
    </citation>
    <scope>NUCLEOTIDE SEQUENCE [LARGE SCALE GENOMIC DNA]</scope>
    <source>
        <strain evidence="18 19">DSM 54</strain>
    </source>
</reference>
<dbReference type="InterPro" id="IPR011108">
    <property type="entry name" value="RMMBL"/>
</dbReference>
<dbReference type="SUPFAM" id="SSF56281">
    <property type="entry name" value="Metallo-hydrolase/oxidoreductase"/>
    <property type="match status" value="1"/>
</dbReference>
<dbReference type="FunFam" id="3.10.20.580:FF:000001">
    <property type="entry name" value="Ribonuclease J"/>
    <property type="match status" value="1"/>
</dbReference>
<dbReference type="EC" id="3.1.-.-" evidence="12 13"/>
<dbReference type="GO" id="GO:0006397">
    <property type="term" value="P:mRNA processing"/>
    <property type="evidence" value="ECO:0007669"/>
    <property type="project" value="UniProtKB-ARBA"/>
</dbReference>
<organism evidence="18 19">
    <name type="scientific">Lysinibacillus macroides</name>
    <dbReference type="NCBI Taxonomy" id="33935"/>
    <lineage>
        <taxon>Bacteria</taxon>
        <taxon>Bacillati</taxon>
        <taxon>Bacillota</taxon>
        <taxon>Bacilli</taxon>
        <taxon>Bacillales</taxon>
        <taxon>Bacillaceae</taxon>
        <taxon>Lysinibacillus</taxon>
    </lineage>
</organism>
<dbReference type="PROSITE" id="PS01292">
    <property type="entry name" value="UPF0036"/>
    <property type="match status" value="1"/>
</dbReference>
<accession>A0A0M9DKX2</accession>
<comment type="function">
    <text evidence="12">An RNase that has 5'-3' exonuclease and possibly endonuclease activity. Involved in maturation of rRNA and in some organisms also mRNA maturation and/or decay.</text>
</comment>
<dbReference type="Gene3D" id="3.60.15.10">
    <property type="entry name" value="Ribonuclease Z/Hydroxyacylglutathione hydrolase-like"/>
    <property type="match status" value="1"/>
</dbReference>
<feature type="binding site" evidence="16">
    <location>
        <position position="51"/>
    </location>
    <ligand>
        <name>Ca(2+)</name>
        <dbReference type="ChEBI" id="CHEBI:29108"/>
    </ligand>
</feature>
<dbReference type="PANTHER" id="PTHR43694:SF1">
    <property type="entry name" value="RIBONUCLEASE J"/>
    <property type="match status" value="1"/>
</dbReference>
<evidence type="ECO:0000256" key="13">
    <source>
        <dbReference type="PIRNR" id="PIRNR004803"/>
    </source>
</evidence>
<dbReference type="SMART" id="SM00849">
    <property type="entry name" value="Lactamase_B"/>
    <property type="match status" value="1"/>
</dbReference>
<proteinExistence type="inferred from homology"/>
<sequence length="555" mass="61683">MKFVKNDQAAVFALGGLGEIGKNTYGVQFQDEIILIDAGIKFPEDDLLGIDYVIPDYTYLVRNVDKIKGLFITHGHEDHIGGIPYLLRQVNIPVYGGKLALGLLRNKLEEHGLLRTTKLIEIKEEDVIKFRKTSVSFFRTTHSIPDAYGIVVKTPPGNIVHTGDFKFDFTPVGEPANLTKMAEIGRDGVLCLLSDSTNAEKPNFTMSERTVGKSIDEIFRKVDSRIIFATFASNIHRLQQATDAAIKYGRKIAVFGRSMDNAITIGRELGYINAPKDTFIDAQSINRLPANEVMILCTGSQGEPMAALSRIANGTHRQIQIQPGDTVIFSSSPVPGNTVSVNKIINLLFRAGAEVIHGALNNIHTSGHGSQEEQKLMLRLMKPKFFMPIHGEFRMLKMHTHLAEDCDVPIDNTFVMENGDVLALSANEAHVAGRIPSGDIYIDGNGIGDIGNIVLRDRRILSEEGLVIVVVSVDMEHQKIVSGPDIISRGFVYMRESGTMINEAQKMLNRHLNETIQNKTPQWTELKNEITDVLGPYLFEKTKRRPMILPIIMEI</sequence>
<dbReference type="HAMAP" id="MF_01491">
    <property type="entry name" value="RNase_J_bact"/>
    <property type="match status" value="1"/>
</dbReference>
<keyword evidence="3 12" id="KW-0698">rRNA processing</keyword>
<feature type="binding site" evidence="16">
    <location>
        <position position="443"/>
    </location>
    <ligand>
        <name>Ca(2+)</name>
        <dbReference type="ChEBI" id="CHEBI:29108"/>
    </ligand>
</feature>
<feature type="binding site" evidence="16">
    <location>
        <position position="78"/>
    </location>
    <ligand>
        <name>Zn(2+)</name>
        <dbReference type="ChEBI" id="CHEBI:29105"/>
        <label>2</label>
        <note>catalytic</note>
    </ligand>
</feature>
<dbReference type="OrthoDB" id="9758375at2"/>
<dbReference type="Pfam" id="PF00753">
    <property type="entry name" value="Lactamase_B"/>
    <property type="match status" value="1"/>
</dbReference>
<evidence type="ECO:0000313" key="19">
    <source>
        <dbReference type="Proteomes" id="UP000037977"/>
    </source>
</evidence>
<dbReference type="PATRIC" id="fig|33935.3.peg.214"/>
<feature type="binding site" evidence="16">
    <location>
        <position position="79"/>
    </location>
    <ligand>
        <name>Zn(2+)</name>
        <dbReference type="ChEBI" id="CHEBI:29105"/>
        <label>2</label>
        <note>catalytic</note>
    </ligand>
</feature>
<dbReference type="GO" id="GO:0006364">
    <property type="term" value="P:rRNA processing"/>
    <property type="evidence" value="ECO:0007669"/>
    <property type="project" value="UniProtKB-UniRule"/>
</dbReference>
<comment type="caution">
    <text evidence="18">The sequence shown here is derived from an EMBL/GenBank/DDBJ whole genome shotgun (WGS) entry which is preliminary data.</text>
</comment>
<keyword evidence="10 12" id="KW-0694">RNA-binding</keyword>
<feature type="binding site" evidence="16">
    <location>
        <position position="142"/>
    </location>
    <ligand>
        <name>Zn(2+)</name>
        <dbReference type="ChEBI" id="CHEBI:29105"/>
        <label>1</label>
        <note>catalytic</note>
    </ligand>
</feature>
<dbReference type="InterPro" id="IPR036866">
    <property type="entry name" value="RibonucZ/Hydroxyglut_hydro"/>
</dbReference>
<dbReference type="InterPro" id="IPR042173">
    <property type="entry name" value="RNase_J_2"/>
</dbReference>
<feature type="active site" description="Proton donor" evidence="14">
    <location>
        <position position="195"/>
    </location>
</feature>
<dbReference type="PIRSF" id="PIRSF004803">
    <property type="entry name" value="RnjA"/>
    <property type="match status" value="1"/>
</dbReference>
<keyword evidence="7 12" id="KW-0378">Hydrolase</keyword>
<evidence type="ECO:0000256" key="14">
    <source>
        <dbReference type="PIRSR" id="PIRSR004803-1"/>
    </source>
</evidence>
<evidence type="ECO:0000256" key="4">
    <source>
        <dbReference type="ARBA" id="ARBA00022722"/>
    </source>
</evidence>
<dbReference type="Gene3D" id="3.40.50.10710">
    <property type="entry name" value="Metallo-hydrolase/oxidoreductase"/>
    <property type="match status" value="1"/>
</dbReference>
<dbReference type="GO" id="GO:0003723">
    <property type="term" value="F:RNA binding"/>
    <property type="evidence" value="ECO:0007669"/>
    <property type="project" value="UniProtKB-UniRule"/>
</dbReference>
<evidence type="ECO:0000259" key="17">
    <source>
        <dbReference type="SMART" id="SM00849"/>
    </source>
</evidence>
<dbReference type="GO" id="GO:0005737">
    <property type="term" value="C:cytoplasm"/>
    <property type="evidence" value="ECO:0007669"/>
    <property type="project" value="UniProtKB-SubCell"/>
</dbReference>
<evidence type="ECO:0000256" key="16">
    <source>
        <dbReference type="PIRSR" id="PIRSR004803-3"/>
    </source>
</evidence>
<evidence type="ECO:0000256" key="1">
    <source>
        <dbReference type="ARBA" id="ARBA00004496"/>
    </source>
</evidence>
<comment type="similarity">
    <text evidence="12 13">Belongs to the metallo-beta-lactamase superfamily. RNA-metabolizing metallo-beta-lactamase-like family. Bacterial RNase J subfamily.</text>
</comment>
<feature type="binding site" evidence="16">
    <location>
        <position position="76"/>
    </location>
    <ligand>
        <name>Zn(2+)</name>
        <dbReference type="ChEBI" id="CHEBI:29105"/>
        <label>1</label>
        <note>catalytic</note>
    </ligand>
</feature>
<dbReference type="Pfam" id="PF22505">
    <property type="entry name" value="RNase_J_b_CASP"/>
    <property type="match status" value="1"/>
</dbReference>
<dbReference type="NCBIfam" id="NF047419">
    <property type="entry name" value="RNase_J1_RnjA"/>
    <property type="match status" value="1"/>
</dbReference>
<dbReference type="Gene3D" id="3.10.20.580">
    <property type="match status" value="1"/>
</dbReference>
<keyword evidence="19" id="KW-1185">Reference proteome</keyword>
<feature type="binding site" evidence="12 15">
    <location>
        <begin position="364"/>
        <end position="368"/>
    </location>
    <ligand>
        <name>substrate</name>
    </ligand>
</feature>
<feature type="binding site" evidence="16">
    <location>
        <position position="164"/>
    </location>
    <ligand>
        <name>Zn(2+)</name>
        <dbReference type="ChEBI" id="CHEBI:29105"/>
        <label>2</label>
        <note>catalytic</note>
    </ligand>
</feature>
<keyword evidence="4 12" id="KW-0540">Nuclease</keyword>
<evidence type="ECO:0000313" key="18">
    <source>
        <dbReference type="EMBL" id="KOY82510.1"/>
    </source>
</evidence>
<feature type="binding site" evidence="15">
    <location>
        <begin position="232"/>
        <end position="234"/>
    </location>
    <ligand>
        <name>substrate</name>
    </ligand>
</feature>
<evidence type="ECO:0000256" key="10">
    <source>
        <dbReference type="ARBA" id="ARBA00022884"/>
    </source>
</evidence>
<dbReference type="InterPro" id="IPR004613">
    <property type="entry name" value="RNase_J"/>
</dbReference>
<dbReference type="CDD" id="cd07714">
    <property type="entry name" value="RNaseJ_MBL-fold"/>
    <property type="match status" value="1"/>
</dbReference>
<evidence type="ECO:0000256" key="9">
    <source>
        <dbReference type="ARBA" id="ARBA00022839"/>
    </source>
</evidence>
<evidence type="ECO:0000256" key="11">
    <source>
        <dbReference type="ARBA" id="ARBA00065702"/>
    </source>
</evidence>
<dbReference type="InterPro" id="IPR001587">
    <property type="entry name" value="RNase_J_CS"/>
</dbReference>
<dbReference type="GO" id="GO:0004521">
    <property type="term" value="F:RNA endonuclease activity"/>
    <property type="evidence" value="ECO:0007669"/>
    <property type="project" value="UniProtKB-UniRule"/>
</dbReference>
<evidence type="ECO:0000256" key="8">
    <source>
        <dbReference type="ARBA" id="ARBA00022833"/>
    </source>
</evidence>
<dbReference type="Pfam" id="PF07521">
    <property type="entry name" value="RMMBL"/>
    <property type="match status" value="1"/>
</dbReference>
<feature type="binding site" evidence="16">
    <location>
        <position position="74"/>
    </location>
    <ligand>
        <name>Zn(2+)</name>
        <dbReference type="ChEBI" id="CHEBI:29105"/>
        <label>1</label>
        <note>catalytic</note>
    </ligand>
</feature>
<dbReference type="NCBIfam" id="TIGR00649">
    <property type="entry name" value="MG423"/>
    <property type="match status" value="1"/>
</dbReference>
<keyword evidence="6 12" id="KW-0255">Endonuclease</keyword>
<dbReference type="InterPro" id="IPR001279">
    <property type="entry name" value="Metallo-B-lactamas"/>
</dbReference>
<keyword evidence="16" id="KW-0106">Calcium</keyword>
<dbReference type="Pfam" id="PF17770">
    <property type="entry name" value="RNase_J_C"/>
    <property type="match status" value="1"/>
</dbReference>
<gene>
    <name evidence="12" type="primary">rnj</name>
    <name evidence="18" type="ORF">ADM90_04000</name>
</gene>
<evidence type="ECO:0000256" key="15">
    <source>
        <dbReference type="PIRSR" id="PIRSR004803-2"/>
    </source>
</evidence>
<dbReference type="Proteomes" id="UP000037977">
    <property type="component" value="Unassembled WGS sequence"/>
</dbReference>
<name>A0A0M9DKX2_9BACI</name>
<dbReference type="InterPro" id="IPR055132">
    <property type="entry name" value="RNase_J_b_CASP"/>
</dbReference>
<comment type="cofactor">
    <cofactor evidence="13 16">
        <name>Zn(2+)</name>
        <dbReference type="ChEBI" id="CHEBI:29105"/>
    </cofactor>
    <text evidence="13 16">Binds 2 Zn(2+) ions per subunit. It is not clear if Zn(2+) or Mg(2+) is physiologically important.</text>
</comment>
<feature type="binding site" evidence="16">
    <location>
        <position position="49"/>
    </location>
    <ligand>
        <name>Ca(2+)</name>
        <dbReference type="ChEBI" id="CHEBI:29108"/>
    </ligand>
</feature>
<evidence type="ECO:0000256" key="3">
    <source>
        <dbReference type="ARBA" id="ARBA00022552"/>
    </source>
</evidence>
<dbReference type="PANTHER" id="PTHR43694">
    <property type="entry name" value="RIBONUCLEASE J"/>
    <property type="match status" value="1"/>
</dbReference>
<comment type="cofactor">
    <cofactor evidence="16">
        <name>Ca(2+)</name>
        <dbReference type="ChEBI" id="CHEBI:29108"/>
    </cofactor>
    <text evidence="16">Binds 1 Ca(2+) cation per subunit. Seen in 1 crystal structure, it is not clear if it is physiologically important.</text>
</comment>
<keyword evidence="9 12" id="KW-0269">Exonuclease</keyword>
<comment type="subunit">
    <text evidence="11">Unclear whether it forms homodimers or belongs to a larger complex. According to probably does not form homodimers, while shows homodimer formation. Both reports show RNase J1 and J2 interaction, probably as a heterotetramer shows it is a component of a possible RNA degradosome complex composed of rny, rnjA, rnjB, pnp, pfkA and eno, while finds no evidence of an RNA degradosome complex.</text>
</comment>
<evidence type="ECO:0000256" key="2">
    <source>
        <dbReference type="ARBA" id="ARBA00022490"/>
    </source>
</evidence>
<dbReference type="AlphaFoldDB" id="A0A0M9DKX2"/>
<feature type="active site" description="Proton acceptor" evidence="14">
    <location>
        <position position="368"/>
    </location>
</feature>
<dbReference type="InterPro" id="IPR041636">
    <property type="entry name" value="RNase_J_C"/>
</dbReference>
<comment type="subunit">
    <text evidence="12">Homodimer, may be a subunit of the RNA degradosome.</text>
</comment>
<comment type="subcellular location">
    <subcellularLocation>
        <location evidence="1 12 13">Cytoplasm</location>
    </subcellularLocation>
</comment>
<keyword evidence="2 12" id="KW-0963">Cytoplasm</keyword>
<dbReference type="EMBL" id="LGCI01000005">
    <property type="protein sequence ID" value="KOY82510.1"/>
    <property type="molecule type" value="Genomic_DNA"/>
</dbReference>
<evidence type="ECO:0000256" key="12">
    <source>
        <dbReference type="HAMAP-Rule" id="MF_01491"/>
    </source>
</evidence>
<evidence type="ECO:0000256" key="5">
    <source>
        <dbReference type="ARBA" id="ARBA00022723"/>
    </source>
</evidence>
<dbReference type="InterPro" id="IPR030854">
    <property type="entry name" value="RNase_J_bac"/>
</dbReference>
<evidence type="ECO:0000256" key="6">
    <source>
        <dbReference type="ARBA" id="ARBA00022759"/>
    </source>
</evidence>
<keyword evidence="5 13" id="KW-0479">Metal-binding</keyword>
<feature type="domain" description="Metallo-beta-lactamase" evidence="17">
    <location>
        <begin position="21"/>
        <end position="215"/>
    </location>
</feature>
<evidence type="ECO:0000256" key="7">
    <source>
        <dbReference type="ARBA" id="ARBA00022801"/>
    </source>
</evidence>
<keyword evidence="8 16" id="KW-0862">Zinc</keyword>
<dbReference type="GO" id="GO:0008270">
    <property type="term" value="F:zinc ion binding"/>
    <property type="evidence" value="ECO:0007669"/>
    <property type="project" value="InterPro"/>
</dbReference>